<feature type="non-terminal residue" evidence="2">
    <location>
        <position position="831"/>
    </location>
</feature>
<name>A0A1D8MBP7_9VIRU</name>
<evidence type="ECO:0000313" key="2">
    <source>
        <dbReference type="EMBL" id="AOV81697.1"/>
    </source>
</evidence>
<organism evidence="2">
    <name type="scientific">Endornavirus-like virus</name>
    <dbReference type="NCBI Taxonomy" id="1906952"/>
    <lineage>
        <taxon>Viruses</taxon>
        <taxon>Riboviria</taxon>
        <taxon>Orthornavirae</taxon>
        <taxon>Kitrinoviricota</taxon>
        <taxon>Alsuviricetes</taxon>
        <taxon>Martellivirales</taxon>
        <taxon>Endornaviridae</taxon>
    </lineage>
</organism>
<dbReference type="SUPFAM" id="SSF52540">
    <property type="entry name" value="P-loop containing nucleoside triphosphate hydrolases"/>
    <property type="match status" value="1"/>
</dbReference>
<dbReference type="GO" id="GO:0005524">
    <property type="term" value="F:ATP binding"/>
    <property type="evidence" value="ECO:0007669"/>
    <property type="project" value="InterPro"/>
</dbReference>
<proteinExistence type="predicted"/>
<dbReference type="InterPro" id="IPR027417">
    <property type="entry name" value="P-loop_NTPase"/>
</dbReference>
<sequence length="831" mass="91786">WRRDGTTLIQKLNEATSHQRVFGGGKTHDIVASANSKDAVVASTSGAQLELSTRLQTLGKKNVPVYSVEALRSGKSTIGQVENLIIDEATMLQPYDLQAMQAYKAGKITMYGDRKQVGITTTSGLPGTRIFTNVMNYAGNIINSNDTWRVAEPLLGVLSEFARETYTYVGPTKTTDYALYKEGWSTENLQHILQQEQGITVILAVYNYQVANIRKALPAGSTIQVTTVHKYQGREADVVLVMNMASQVAPAADQHLDHSYILSSATRAGQRLVYWRPGYNGNTLLGALRDGVVSMSTLGFGPLSKLKNQWKVGKTKMTTTRDKALETIVDLMPKGKTATEAAFVLGPLRVDPDRFNSTKEYFEQEYNVRATLQQDEEFDTIVIHKGVITINFKIRDGKVIDVSGSGATFVTADKITKLEEQLHATLAGTEAAPLTHRAKVSPKIGVHLNILYALVRNMQNAHMPSYIVWDGKDRKVTLLGTELCIEETEDLDSFKMQWESGLPYLDHSPVTGINEDMLLSLLDEGVTSWIPYITPNIASWSLFTQLSTALNNIGEMATKLMALANLDGLSPRTWSMRKRVDRDNSMLAAQPAGGWRRLPINHGALAGPTVAMRRNGQDVDYMVAIVSSHTVKFVTDPTVADVHTAQRATWLNMHNDWLYTAIDTVQDVREKIAGAGPLRDIAYHMEQNNKVALMASNHINRLQVLHSLKAPPALYLPSAAYNKWRNALATHLPDLLVRRDGNSYASDGGNCDFDALMLHLVSPNNSGPTQFCSNYLVNTMRNSHFHSTSTPWVTSISSAKAKATAYEAEAYLRKLAKVGLDTDNKSQLPEK</sequence>
<reference evidence="2" key="2">
    <citation type="submission" date="2016-05" db="EMBL/GenBank/DDBJ databases">
        <authorList>
            <person name="Lavstsen T."/>
            <person name="Jespersen J.S."/>
        </authorList>
    </citation>
    <scope>NUCLEOTIDE SEQUENCE</scope>
    <source>
        <strain evidence="2">Murdoch-18</strain>
    </source>
</reference>
<evidence type="ECO:0000259" key="1">
    <source>
        <dbReference type="Pfam" id="PF01443"/>
    </source>
</evidence>
<feature type="non-terminal residue" evidence="2">
    <location>
        <position position="1"/>
    </location>
</feature>
<dbReference type="EMBL" id="KX355158">
    <property type="protein sequence ID" value="AOV81697.1"/>
    <property type="molecule type" value="Genomic_RNA"/>
</dbReference>
<dbReference type="Pfam" id="PF01443">
    <property type="entry name" value="Viral_helicase1"/>
    <property type="match status" value="1"/>
</dbReference>
<accession>A0A1D8MBP7</accession>
<dbReference type="Gene3D" id="3.40.50.300">
    <property type="entry name" value="P-loop containing nucleotide triphosphate hydrolases"/>
    <property type="match status" value="2"/>
</dbReference>
<feature type="domain" description="(+)RNA virus helicase C-terminal" evidence="1">
    <location>
        <begin position="23"/>
        <end position="274"/>
    </location>
</feature>
<protein>
    <submittedName>
        <fullName evidence="2">Polyprotein</fullName>
    </submittedName>
</protein>
<dbReference type="InterPro" id="IPR027351">
    <property type="entry name" value="(+)RNA_virus_helicase_core_dom"/>
</dbReference>
<reference evidence="2" key="1">
    <citation type="journal article" date="2016" name="Virology">
        <title>Novel Endorna-like viruses, including three with two open reading frames, challenge the membership criteria and taxonomy of the Endornaviridae.</title>
        <authorList>
            <person name="Ong J.W."/>
            <person name="Li H."/>
            <person name="Sivasithamparam K."/>
            <person name="Dixon K.W."/>
            <person name="Jones M.G."/>
            <person name="Wylie S.J."/>
        </authorList>
    </citation>
    <scope>NUCLEOTIDE SEQUENCE</scope>
    <source>
        <strain evidence="2">Murdoch-18</strain>
    </source>
</reference>